<accession>A0A7W7G2R0</accession>
<evidence type="ECO:0000313" key="3">
    <source>
        <dbReference type="Proteomes" id="UP000542742"/>
    </source>
</evidence>
<comment type="caution">
    <text evidence="2">The sequence shown here is derived from an EMBL/GenBank/DDBJ whole genome shotgun (WGS) entry which is preliminary data.</text>
</comment>
<keyword evidence="3" id="KW-1185">Reference proteome</keyword>
<dbReference type="Proteomes" id="UP000542742">
    <property type="component" value="Unassembled WGS sequence"/>
</dbReference>
<evidence type="ECO:0000256" key="1">
    <source>
        <dbReference type="SAM" id="MobiDB-lite"/>
    </source>
</evidence>
<proteinExistence type="predicted"/>
<reference evidence="2 3" key="1">
    <citation type="submission" date="2020-08" db="EMBL/GenBank/DDBJ databases">
        <title>Sequencing the genomes of 1000 actinobacteria strains.</title>
        <authorList>
            <person name="Klenk H.-P."/>
        </authorList>
    </citation>
    <scope>NUCLEOTIDE SEQUENCE [LARGE SCALE GENOMIC DNA]</scope>
    <source>
        <strain evidence="2 3">DSM 45518</strain>
    </source>
</reference>
<dbReference type="EMBL" id="JACHMF010000001">
    <property type="protein sequence ID" value="MBB4693415.1"/>
    <property type="molecule type" value="Genomic_DNA"/>
</dbReference>
<feature type="region of interest" description="Disordered" evidence="1">
    <location>
        <begin position="1"/>
        <end position="43"/>
    </location>
</feature>
<organism evidence="2 3">
    <name type="scientific">Paractinoplanes abujensis</name>
    <dbReference type="NCBI Taxonomy" id="882441"/>
    <lineage>
        <taxon>Bacteria</taxon>
        <taxon>Bacillati</taxon>
        <taxon>Actinomycetota</taxon>
        <taxon>Actinomycetes</taxon>
        <taxon>Micromonosporales</taxon>
        <taxon>Micromonosporaceae</taxon>
        <taxon>Paractinoplanes</taxon>
    </lineage>
</organism>
<evidence type="ECO:0000313" key="2">
    <source>
        <dbReference type="EMBL" id="MBB4693415.1"/>
    </source>
</evidence>
<dbReference type="AlphaFoldDB" id="A0A7W7G2R0"/>
<name>A0A7W7G2R0_9ACTN</name>
<gene>
    <name evidence="2" type="ORF">BKA14_003563</name>
</gene>
<protein>
    <submittedName>
        <fullName evidence="2">Uncharacterized protein</fullName>
    </submittedName>
</protein>
<sequence length="99" mass="10507">MPEQESPARPSVTAGEQASQTTVPECDGQSAPAPASGPVQQAKELRRRVAAVLRSADTRLRRSEVVLASSNHRLRAHSYAALPATNRPAEVPSRASGRP</sequence>
<feature type="compositionally biased region" description="Polar residues" evidence="1">
    <location>
        <begin position="14"/>
        <end position="23"/>
    </location>
</feature>